<accession>A0A381X4R2</accession>
<sequence>MTNNRPLSPHLSIHKKVLTAVFSIFHRLTGIGLSLGTIFITLWISLIALGPNYFYLYEKIAASLLFKFILFFWTLGIFYHLFNGTRYLYWSFGWGMDLKSVYSSGYLVLFFTIASTFIVWFYL</sequence>
<dbReference type="Pfam" id="PF01127">
    <property type="entry name" value="Sdh_cyt"/>
    <property type="match status" value="1"/>
</dbReference>
<dbReference type="InterPro" id="IPR014314">
    <property type="entry name" value="Succ_DH_cytb556"/>
</dbReference>
<evidence type="ECO:0000256" key="5">
    <source>
        <dbReference type="ARBA" id="ARBA00022989"/>
    </source>
</evidence>
<comment type="subcellular location">
    <subcellularLocation>
        <location evidence="1">Membrane</location>
        <topology evidence="1">Multi-pass membrane protein</topology>
    </subcellularLocation>
</comment>
<dbReference type="SUPFAM" id="SSF81343">
    <property type="entry name" value="Fumarate reductase respiratory complex transmembrane subunits"/>
    <property type="match status" value="1"/>
</dbReference>
<dbReference type="PANTHER" id="PTHR10978">
    <property type="entry name" value="SUCCINATE DEHYDROGENASE CYTOCHROME B560 SUBUNIT"/>
    <property type="match status" value="1"/>
</dbReference>
<dbReference type="EMBL" id="UINC01013751">
    <property type="protein sequence ID" value="SVA59197.1"/>
    <property type="molecule type" value="Genomic_DNA"/>
</dbReference>
<feature type="transmembrane region" description="Helical" evidence="8">
    <location>
        <begin position="61"/>
        <end position="82"/>
    </location>
</feature>
<dbReference type="NCBIfam" id="TIGR02970">
    <property type="entry name" value="succ_dehyd_cytB"/>
    <property type="match status" value="1"/>
</dbReference>
<evidence type="ECO:0008006" key="10">
    <source>
        <dbReference type="Google" id="ProtNLM"/>
    </source>
</evidence>
<dbReference type="InterPro" id="IPR000701">
    <property type="entry name" value="SuccDH_FuR_B_TM-su"/>
</dbReference>
<evidence type="ECO:0000256" key="6">
    <source>
        <dbReference type="ARBA" id="ARBA00023004"/>
    </source>
</evidence>
<dbReference type="InterPro" id="IPR034804">
    <property type="entry name" value="SQR/QFR_C/D"/>
</dbReference>
<gene>
    <name evidence="9" type="ORF">METZ01_LOCUS112051</name>
</gene>
<dbReference type="GO" id="GO:0009055">
    <property type="term" value="F:electron transfer activity"/>
    <property type="evidence" value="ECO:0007669"/>
    <property type="project" value="InterPro"/>
</dbReference>
<feature type="transmembrane region" description="Helical" evidence="8">
    <location>
        <begin position="102"/>
        <end position="122"/>
    </location>
</feature>
<dbReference type="Gene3D" id="1.20.1300.10">
    <property type="entry name" value="Fumarate reductase/succinate dehydrogenase, transmembrane subunit"/>
    <property type="match status" value="1"/>
</dbReference>
<evidence type="ECO:0000256" key="8">
    <source>
        <dbReference type="SAM" id="Phobius"/>
    </source>
</evidence>
<dbReference type="InterPro" id="IPR018495">
    <property type="entry name" value="Succ_DH_cyt_bsu_CS"/>
</dbReference>
<dbReference type="GO" id="GO:0016020">
    <property type="term" value="C:membrane"/>
    <property type="evidence" value="ECO:0007669"/>
    <property type="project" value="UniProtKB-SubCell"/>
</dbReference>
<evidence type="ECO:0000256" key="2">
    <source>
        <dbReference type="ARBA" id="ARBA00022617"/>
    </source>
</evidence>
<keyword evidence="3 8" id="KW-0812">Transmembrane</keyword>
<evidence type="ECO:0000256" key="4">
    <source>
        <dbReference type="ARBA" id="ARBA00022723"/>
    </source>
</evidence>
<organism evidence="9">
    <name type="scientific">marine metagenome</name>
    <dbReference type="NCBI Taxonomy" id="408172"/>
    <lineage>
        <taxon>unclassified sequences</taxon>
        <taxon>metagenomes</taxon>
        <taxon>ecological metagenomes</taxon>
    </lineage>
</organism>
<proteinExistence type="predicted"/>
<dbReference type="PROSITE" id="PS01000">
    <property type="entry name" value="SDH_CYT_1"/>
    <property type="match status" value="1"/>
</dbReference>
<reference evidence="9" key="1">
    <citation type="submission" date="2018-05" db="EMBL/GenBank/DDBJ databases">
        <authorList>
            <person name="Lanie J.A."/>
            <person name="Ng W.-L."/>
            <person name="Kazmierczak K.M."/>
            <person name="Andrzejewski T.M."/>
            <person name="Davidsen T.M."/>
            <person name="Wayne K.J."/>
            <person name="Tettelin H."/>
            <person name="Glass J.I."/>
            <person name="Rusch D."/>
            <person name="Podicherti R."/>
            <person name="Tsui H.-C.T."/>
            <person name="Winkler M.E."/>
        </authorList>
    </citation>
    <scope>NUCLEOTIDE SEQUENCE</scope>
</reference>
<keyword evidence="2" id="KW-0349">Heme</keyword>
<name>A0A381X4R2_9ZZZZ</name>
<dbReference type="GO" id="GO:0046872">
    <property type="term" value="F:metal ion binding"/>
    <property type="evidence" value="ECO:0007669"/>
    <property type="project" value="UniProtKB-KW"/>
</dbReference>
<evidence type="ECO:0000313" key="9">
    <source>
        <dbReference type="EMBL" id="SVA59197.1"/>
    </source>
</evidence>
<keyword evidence="6" id="KW-0408">Iron</keyword>
<dbReference type="CDD" id="cd03499">
    <property type="entry name" value="SQR_TypeC_SdhC"/>
    <property type="match status" value="1"/>
</dbReference>
<protein>
    <recommendedName>
        <fullName evidence="10">Succinate dehydrogenase cytochrome b556 subunit</fullName>
    </recommendedName>
</protein>
<dbReference type="PIRSF" id="PIRSF000178">
    <property type="entry name" value="SDH_cyt_b560"/>
    <property type="match status" value="1"/>
</dbReference>
<evidence type="ECO:0000256" key="1">
    <source>
        <dbReference type="ARBA" id="ARBA00004141"/>
    </source>
</evidence>
<keyword evidence="5 8" id="KW-1133">Transmembrane helix</keyword>
<keyword evidence="4" id="KW-0479">Metal-binding</keyword>
<keyword evidence="7 8" id="KW-0472">Membrane</keyword>
<dbReference type="GO" id="GO:0006099">
    <property type="term" value="P:tricarboxylic acid cycle"/>
    <property type="evidence" value="ECO:0007669"/>
    <property type="project" value="InterPro"/>
</dbReference>
<dbReference type="AlphaFoldDB" id="A0A381X4R2"/>
<dbReference type="PANTHER" id="PTHR10978:SF5">
    <property type="entry name" value="SUCCINATE DEHYDROGENASE CYTOCHROME B560 SUBUNIT, MITOCHONDRIAL"/>
    <property type="match status" value="1"/>
</dbReference>
<evidence type="ECO:0000256" key="3">
    <source>
        <dbReference type="ARBA" id="ARBA00022692"/>
    </source>
</evidence>
<feature type="transmembrane region" description="Helical" evidence="8">
    <location>
        <begin position="24"/>
        <end position="49"/>
    </location>
</feature>
<evidence type="ECO:0000256" key="7">
    <source>
        <dbReference type="ARBA" id="ARBA00023136"/>
    </source>
</evidence>